<keyword evidence="2 4" id="KW-0158">Chromosome</keyword>
<protein>
    <recommendedName>
        <fullName evidence="4">Histone H2A</fullName>
    </recommendedName>
</protein>
<dbReference type="EnsemblMetazoa" id="CPIJ018810-RA">
    <property type="protein sequence ID" value="CPIJ018810-PA"/>
    <property type="gene ID" value="CPIJ018810"/>
</dbReference>
<feature type="domain" description="Histone H2A C-terminal" evidence="5">
    <location>
        <begin position="100"/>
        <end position="131"/>
    </location>
</feature>
<dbReference type="Pfam" id="PF16211">
    <property type="entry name" value="Histone_H2A_C"/>
    <property type="match status" value="1"/>
</dbReference>
<dbReference type="PRINTS" id="PR00620">
    <property type="entry name" value="HISTONEH2A"/>
</dbReference>
<dbReference type="GO" id="GO:0000786">
    <property type="term" value="C:nucleosome"/>
    <property type="evidence" value="ECO:0007669"/>
    <property type="project" value="UniProtKB-KW"/>
</dbReference>
<comment type="similarity">
    <text evidence="4">Belongs to the histone H2A family.</text>
</comment>
<dbReference type="InterPro" id="IPR009072">
    <property type="entry name" value="Histone-fold"/>
</dbReference>
<dbReference type="eggNOG" id="KOG1756">
    <property type="taxonomic scope" value="Eukaryota"/>
</dbReference>
<dbReference type="Proteomes" id="UP000002320">
    <property type="component" value="Unassembled WGS sequence"/>
</dbReference>
<dbReference type="InterPro" id="IPR002119">
    <property type="entry name" value="Histone_H2A"/>
</dbReference>
<keyword evidence="3 4" id="KW-0544">Nucleosome core</keyword>
<organism>
    <name type="scientific">Culex quinquefasciatus</name>
    <name type="common">Southern house mosquito</name>
    <name type="synonym">Culex pungens</name>
    <dbReference type="NCBI Taxonomy" id="7176"/>
    <lineage>
        <taxon>Eukaryota</taxon>
        <taxon>Metazoa</taxon>
        <taxon>Ecdysozoa</taxon>
        <taxon>Arthropoda</taxon>
        <taxon>Hexapoda</taxon>
        <taxon>Insecta</taxon>
        <taxon>Pterygota</taxon>
        <taxon>Neoptera</taxon>
        <taxon>Endopterygota</taxon>
        <taxon>Diptera</taxon>
        <taxon>Nematocera</taxon>
        <taxon>Culicoidea</taxon>
        <taxon>Culicidae</taxon>
        <taxon>Culicinae</taxon>
        <taxon>Culicini</taxon>
        <taxon>Culex</taxon>
        <taxon>Culex</taxon>
    </lineage>
</organism>
<dbReference type="GO" id="GO:0046982">
    <property type="term" value="F:protein heterodimerization activity"/>
    <property type="evidence" value="ECO:0007669"/>
    <property type="project" value="InterPro"/>
</dbReference>
<comment type="subunit">
    <text evidence="4">The nucleosome is a histone octamer containing two molecules each of H2A, H2B, H3 and H4 assembled in one H3-H4 heterotetramer and two H2A-H2B heterodimers. The octamer wraps approximately 147 bp of DNA.</text>
</comment>
<evidence type="ECO:0000313" key="8">
    <source>
        <dbReference type="Proteomes" id="UP000002320"/>
    </source>
</evidence>
<evidence type="ECO:0000313" key="6">
    <source>
        <dbReference type="EMBL" id="EDS28450.1"/>
    </source>
</evidence>
<dbReference type="InterPro" id="IPR032454">
    <property type="entry name" value="Histone_H2A_C"/>
</dbReference>
<keyword evidence="8" id="KW-1185">Reference proteome</keyword>
<keyword evidence="4" id="KW-0539">Nucleus</keyword>
<evidence type="ECO:0000256" key="4">
    <source>
        <dbReference type="RuleBase" id="RU003767"/>
    </source>
</evidence>
<dbReference type="STRING" id="7176.B0XHJ9"/>
<dbReference type="InParanoid" id="B0XHJ9"/>
<evidence type="ECO:0000259" key="5">
    <source>
        <dbReference type="Pfam" id="PF16211"/>
    </source>
</evidence>
<dbReference type="SUPFAM" id="SSF47113">
    <property type="entry name" value="Histone-fold"/>
    <property type="match status" value="1"/>
</dbReference>
<name>B0XHJ9_CULQU</name>
<evidence type="ECO:0000313" key="7">
    <source>
        <dbReference type="EnsemblMetazoa" id="CPIJ018810-PA"/>
    </source>
</evidence>
<evidence type="ECO:0000256" key="2">
    <source>
        <dbReference type="ARBA" id="ARBA00022454"/>
    </source>
</evidence>
<reference evidence="7" key="2">
    <citation type="submission" date="2020-05" db="UniProtKB">
        <authorList>
            <consortium name="EnsemblMetazoa"/>
        </authorList>
    </citation>
    <scope>IDENTIFICATION</scope>
    <source>
        <strain evidence="7">JHB</strain>
    </source>
</reference>
<evidence type="ECO:0000256" key="1">
    <source>
        <dbReference type="ARBA" id="ARBA00004286"/>
    </source>
</evidence>
<dbReference type="AlphaFoldDB" id="B0XHJ9"/>
<proteinExistence type="inferred from homology"/>
<reference evidence="6" key="1">
    <citation type="submission" date="2007-03" db="EMBL/GenBank/DDBJ databases">
        <title>Annotation of Culex pipiens quinquefasciatus.</title>
        <authorList>
            <consortium name="The Broad Institute Genome Sequencing Platform"/>
            <person name="Atkinson P.W."/>
            <person name="Hemingway J."/>
            <person name="Christensen B.M."/>
            <person name="Higgs S."/>
            <person name="Kodira C."/>
            <person name="Hannick L."/>
            <person name="Megy K."/>
            <person name="O'Leary S."/>
            <person name="Pearson M."/>
            <person name="Haas B.J."/>
            <person name="Mauceli E."/>
            <person name="Wortman J.R."/>
            <person name="Lee N.H."/>
            <person name="Guigo R."/>
            <person name="Stanke M."/>
            <person name="Alvarado L."/>
            <person name="Amedeo P."/>
            <person name="Antoine C.H."/>
            <person name="Arensburger P."/>
            <person name="Bidwell S.L."/>
            <person name="Crawford M."/>
            <person name="Camaro F."/>
            <person name="Devon K."/>
            <person name="Engels R."/>
            <person name="Hammond M."/>
            <person name="Howarth C."/>
            <person name="Koehrsen M."/>
            <person name="Lawson D."/>
            <person name="Montgomery P."/>
            <person name="Nene V."/>
            <person name="Nusbaum C."/>
            <person name="Puiu D."/>
            <person name="Romero-Severson J."/>
            <person name="Severson D.W."/>
            <person name="Shumway M."/>
            <person name="Sisk P."/>
            <person name="Stolte C."/>
            <person name="Zeng Q."/>
            <person name="Eisenstadt E."/>
            <person name="Fraser-Liggett C."/>
            <person name="Strausberg R."/>
            <person name="Galagan J."/>
            <person name="Birren B."/>
            <person name="Collins F.H."/>
        </authorList>
    </citation>
    <scope>NUCLEOTIDE SEQUENCE [LARGE SCALE GENOMIC DNA]</scope>
    <source>
        <strain evidence="6">JHB</strain>
    </source>
</reference>
<dbReference type="PANTHER" id="PTHR23430">
    <property type="entry name" value="HISTONE H2A"/>
    <property type="match status" value="1"/>
</dbReference>
<dbReference type="Gene3D" id="1.10.20.10">
    <property type="entry name" value="Histone, subunit A"/>
    <property type="match status" value="1"/>
</dbReference>
<comment type="subcellular location">
    <subcellularLocation>
        <location evidence="1">Chromosome</location>
    </subcellularLocation>
    <subcellularLocation>
        <location evidence="4">Nucleus</location>
    </subcellularLocation>
</comment>
<dbReference type="SMART" id="SM00414">
    <property type="entry name" value="H2A"/>
    <property type="match status" value="1"/>
</dbReference>
<dbReference type="GO" id="GO:0030527">
    <property type="term" value="F:structural constituent of chromatin"/>
    <property type="evidence" value="ECO:0007669"/>
    <property type="project" value="InterPro"/>
</dbReference>
<accession>B0XHJ9</accession>
<dbReference type="GO" id="GO:0005634">
    <property type="term" value="C:nucleus"/>
    <property type="evidence" value="ECO:0007669"/>
    <property type="project" value="UniProtKB-SubCell"/>
</dbReference>
<dbReference type="HOGENOM" id="CLU_1827190_0_0_1"/>
<keyword evidence="4" id="KW-0238">DNA-binding</keyword>
<dbReference type="KEGG" id="cqu:CpipJ_CPIJ018810"/>
<sequence length="141" mass="16421">MNRCILCQLSGQQQSYGDLDLPRGHLRWLERRSSWPERRVSSSRLFEKFDLCEGQLRRCPVFLTTIFGGGSPRVGWKRCTGQQEDSDIPRHLQLAIQNDEELYWLMLGVTISQGGVLPNIHAVLLPKKTQEEIQRRQRINF</sequence>
<evidence type="ECO:0000256" key="3">
    <source>
        <dbReference type="ARBA" id="ARBA00023269"/>
    </source>
</evidence>
<dbReference type="EMBL" id="DS233163">
    <property type="protein sequence ID" value="EDS28450.1"/>
    <property type="molecule type" value="Genomic_DNA"/>
</dbReference>
<dbReference type="VEuPathDB" id="VectorBase:CPIJ018810"/>
<gene>
    <name evidence="7" type="primary">6052941</name>
    <name evidence="6" type="ORF">CpipJ_CPIJ018810</name>
</gene>
<dbReference type="GO" id="GO:0003677">
    <property type="term" value="F:DNA binding"/>
    <property type="evidence" value="ECO:0007669"/>
    <property type="project" value="UniProtKB-KW"/>
</dbReference>